<feature type="transmembrane region" description="Helical" evidence="1">
    <location>
        <begin position="73"/>
        <end position="90"/>
    </location>
</feature>
<organism evidence="2 3">
    <name type="scientific">Flavobacterium croceum DSM 17960</name>
    <dbReference type="NCBI Taxonomy" id="1121886"/>
    <lineage>
        <taxon>Bacteria</taxon>
        <taxon>Pseudomonadati</taxon>
        <taxon>Bacteroidota</taxon>
        <taxon>Flavobacteriia</taxon>
        <taxon>Flavobacteriales</taxon>
        <taxon>Flavobacteriaceae</taxon>
        <taxon>Flavobacterium</taxon>
    </lineage>
</organism>
<keyword evidence="3" id="KW-1185">Reference proteome</keyword>
<dbReference type="OrthoDB" id="1091280at2"/>
<evidence type="ECO:0000313" key="3">
    <source>
        <dbReference type="Proteomes" id="UP000237056"/>
    </source>
</evidence>
<accession>A0A2S4N444</accession>
<reference evidence="2 3" key="1">
    <citation type="submission" date="2018-01" db="EMBL/GenBank/DDBJ databases">
        <title>Genomic Encyclopedia of Type Strains, Phase I: the one thousand microbial genomes (KMG-I) project.</title>
        <authorList>
            <person name="Goeker M."/>
        </authorList>
    </citation>
    <scope>NUCLEOTIDE SEQUENCE [LARGE SCALE GENOMIC DNA]</scope>
    <source>
        <strain evidence="2 3">DSM 17960</strain>
    </source>
</reference>
<proteinExistence type="predicted"/>
<keyword evidence="1" id="KW-0812">Transmembrane</keyword>
<protein>
    <submittedName>
        <fullName evidence="2">Uncharacterized protein</fullName>
    </submittedName>
</protein>
<evidence type="ECO:0000313" key="2">
    <source>
        <dbReference type="EMBL" id="POS00512.1"/>
    </source>
</evidence>
<keyword evidence="1" id="KW-1133">Transmembrane helix</keyword>
<dbReference type="AlphaFoldDB" id="A0A2S4N444"/>
<sequence length="292" mass="34802">MTNIYNQLVLHYYFHDNSHEIDALFRNECERELLILFQEVINDLDLNIRVETLPPKEGGFIETWKFTNDNKDIIALVVSILTLIVTAFPLKNKRLDEAQIENLEMDNLLKKEELRKLGIEYIKEVDESKFQEIIKFLIKNYKIVWRRSNFFKKVTLNKKIKKIAFNKSLDDRTNQEEIQLRLGDYEQFILFDEEIPDIQNLEVSIDLISSVLKKGNFRWRAFLDGQIINFVMEDETFKKMVFEGLIKHTNNVKLKVILNYSRRIDDSGHIKITKYYVSKVISYFIGNIEHHM</sequence>
<dbReference type="Proteomes" id="UP000237056">
    <property type="component" value="Unassembled WGS sequence"/>
</dbReference>
<dbReference type="RefSeq" id="WP_103727252.1">
    <property type="nucleotide sequence ID" value="NZ_PQNY01000085.1"/>
</dbReference>
<evidence type="ECO:0000256" key="1">
    <source>
        <dbReference type="SAM" id="Phobius"/>
    </source>
</evidence>
<comment type="caution">
    <text evidence="2">The sequence shown here is derived from an EMBL/GenBank/DDBJ whole genome shotgun (WGS) entry which is preliminary data.</text>
</comment>
<dbReference type="EMBL" id="PQNY01000085">
    <property type="protein sequence ID" value="POS00512.1"/>
    <property type="molecule type" value="Genomic_DNA"/>
</dbReference>
<keyword evidence="1" id="KW-0472">Membrane</keyword>
<name>A0A2S4N444_9FLAO</name>
<gene>
    <name evidence="2" type="ORF">Q361_1851</name>
</gene>